<accession>A0A4Z2G447</accession>
<comment type="caution">
    <text evidence="2">The sequence shown here is derived from an EMBL/GenBank/DDBJ whole genome shotgun (WGS) entry which is preliminary data.</text>
</comment>
<gene>
    <name evidence="2" type="ORF">EYF80_041470</name>
</gene>
<evidence type="ECO:0000313" key="3">
    <source>
        <dbReference type="Proteomes" id="UP000314294"/>
    </source>
</evidence>
<dbReference type="EMBL" id="SRLO01000702">
    <property type="protein sequence ID" value="TNN48308.1"/>
    <property type="molecule type" value="Genomic_DNA"/>
</dbReference>
<evidence type="ECO:0000256" key="1">
    <source>
        <dbReference type="SAM" id="MobiDB-lite"/>
    </source>
</evidence>
<dbReference type="Proteomes" id="UP000314294">
    <property type="component" value="Unassembled WGS sequence"/>
</dbReference>
<protein>
    <submittedName>
        <fullName evidence="2">Uncharacterized protein</fullName>
    </submittedName>
</protein>
<reference evidence="2 3" key="1">
    <citation type="submission" date="2019-03" db="EMBL/GenBank/DDBJ databases">
        <title>First draft genome of Liparis tanakae, snailfish: a comprehensive survey of snailfish specific genes.</title>
        <authorList>
            <person name="Kim W."/>
            <person name="Song I."/>
            <person name="Jeong J.-H."/>
            <person name="Kim D."/>
            <person name="Kim S."/>
            <person name="Ryu S."/>
            <person name="Song J.Y."/>
            <person name="Lee S.K."/>
        </authorList>
    </citation>
    <scope>NUCLEOTIDE SEQUENCE [LARGE SCALE GENOMIC DNA]</scope>
    <source>
        <tissue evidence="2">Muscle</tissue>
    </source>
</reference>
<evidence type="ECO:0000313" key="2">
    <source>
        <dbReference type="EMBL" id="TNN48308.1"/>
    </source>
</evidence>
<feature type="region of interest" description="Disordered" evidence="1">
    <location>
        <begin position="47"/>
        <end position="122"/>
    </location>
</feature>
<dbReference type="AlphaFoldDB" id="A0A4Z2G447"/>
<sequence>MSATYHTGFGSTTHIYGAPLGLSGWRPPCHRKAETFCPAVPDVCETGGRPRTRKIGGAPEVARRSAFSSTFDKKRRGEGKVFSPLGPKPRGLPRSVNTPPRTPERHVGLVPPRGSPIYLFVPPDRHSRTFGAIRTDG</sequence>
<keyword evidence="3" id="KW-1185">Reference proteome</keyword>
<organism evidence="2 3">
    <name type="scientific">Liparis tanakae</name>
    <name type="common">Tanaka's snailfish</name>
    <dbReference type="NCBI Taxonomy" id="230148"/>
    <lineage>
        <taxon>Eukaryota</taxon>
        <taxon>Metazoa</taxon>
        <taxon>Chordata</taxon>
        <taxon>Craniata</taxon>
        <taxon>Vertebrata</taxon>
        <taxon>Euteleostomi</taxon>
        <taxon>Actinopterygii</taxon>
        <taxon>Neopterygii</taxon>
        <taxon>Teleostei</taxon>
        <taxon>Neoteleostei</taxon>
        <taxon>Acanthomorphata</taxon>
        <taxon>Eupercaria</taxon>
        <taxon>Perciformes</taxon>
        <taxon>Cottioidei</taxon>
        <taxon>Cottales</taxon>
        <taxon>Liparidae</taxon>
        <taxon>Liparis</taxon>
    </lineage>
</organism>
<proteinExistence type="predicted"/>
<name>A0A4Z2G447_9TELE</name>